<dbReference type="AlphaFoldDB" id="A0A2N5X603"/>
<accession>A0A2N5X603</accession>
<dbReference type="NCBIfam" id="TIGR03757">
    <property type="entry name" value="conj_TIGR03757"/>
    <property type="match status" value="1"/>
</dbReference>
<dbReference type="OrthoDB" id="5784688at2"/>
<protein>
    <submittedName>
        <fullName evidence="1">TIGR03757 family integrating conjugative element protein</fullName>
    </submittedName>
</protein>
<sequence>MVTFTKPSRVGRSSVNVAKAQYIISLLLTGTLCSSVQASEIAIEQAIGQGPTIEVFIDSSLQIVSGNDHKTVYLIDRIYKLQEELSIDLPADPESAKSLALQRFQRMNTQLSRELENAAKGLVQAMQYGIDRYPAIVFDGQAVVYGLTDIPAATQLYQRWQAESATQ</sequence>
<gene>
    <name evidence="1" type="ORF">C0039_05180</name>
</gene>
<comment type="caution">
    <text evidence="1">The sequence shown here is derived from an EMBL/GenBank/DDBJ whole genome shotgun (WGS) entry which is preliminary data.</text>
</comment>
<organism evidence="1 2">
    <name type="scientific">Pseudohalioglobus lutimaris</name>
    <dbReference type="NCBI Taxonomy" id="1737061"/>
    <lineage>
        <taxon>Bacteria</taxon>
        <taxon>Pseudomonadati</taxon>
        <taxon>Pseudomonadota</taxon>
        <taxon>Gammaproteobacteria</taxon>
        <taxon>Cellvibrionales</taxon>
        <taxon>Halieaceae</taxon>
        <taxon>Pseudohalioglobus</taxon>
    </lineage>
</organism>
<name>A0A2N5X603_9GAMM</name>
<dbReference type="Proteomes" id="UP000235005">
    <property type="component" value="Unassembled WGS sequence"/>
</dbReference>
<reference evidence="1 2" key="1">
    <citation type="submission" date="2018-01" db="EMBL/GenBank/DDBJ databases">
        <title>The draft genome sequence of Halioglobus lutimaris HF004.</title>
        <authorList>
            <person name="Du Z.-J."/>
            <person name="Shi M.-J."/>
        </authorList>
    </citation>
    <scope>NUCLEOTIDE SEQUENCE [LARGE SCALE GENOMIC DNA]</scope>
    <source>
        <strain evidence="1 2">HF004</strain>
    </source>
</reference>
<evidence type="ECO:0000313" key="2">
    <source>
        <dbReference type="Proteomes" id="UP000235005"/>
    </source>
</evidence>
<proteinExistence type="predicted"/>
<dbReference type="InterPro" id="IPR011090">
    <property type="entry name" value="Integr_conj_element_PFL4709"/>
</dbReference>
<keyword evidence="2" id="KW-1185">Reference proteome</keyword>
<dbReference type="Pfam" id="PF07511">
    <property type="entry name" value="DUF1525"/>
    <property type="match status" value="1"/>
</dbReference>
<evidence type="ECO:0000313" key="1">
    <source>
        <dbReference type="EMBL" id="PLW69919.1"/>
    </source>
</evidence>
<dbReference type="EMBL" id="PKUS01000003">
    <property type="protein sequence ID" value="PLW69919.1"/>
    <property type="molecule type" value="Genomic_DNA"/>
</dbReference>